<name>A0A3L9XXY5_9RHOB</name>
<dbReference type="PROSITE" id="PS50005">
    <property type="entry name" value="TPR"/>
    <property type="match status" value="1"/>
</dbReference>
<dbReference type="RefSeq" id="WP_121899173.1">
    <property type="nucleotide sequence ID" value="NZ_RCNT01000009.1"/>
</dbReference>
<dbReference type="SMART" id="SM00028">
    <property type="entry name" value="TPR"/>
    <property type="match status" value="4"/>
</dbReference>
<keyword evidence="1 3" id="KW-0808">Transferase</keyword>
<dbReference type="GO" id="GO:0008476">
    <property type="term" value="F:protein-tyrosine sulfotransferase activity"/>
    <property type="evidence" value="ECO:0007669"/>
    <property type="project" value="InterPro"/>
</dbReference>
<dbReference type="InterPro" id="IPR027417">
    <property type="entry name" value="P-loop_NTPase"/>
</dbReference>
<dbReference type="Pfam" id="PF13181">
    <property type="entry name" value="TPR_8"/>
    <property type="match status" value="1"/>
</dbReference>
<dbReference type="SUPFAM" id="SSF52540">
    <property type="entry name" value="P-loop containing nucleoside triphosphate hydrolases"/>
    <property type="match status" value="1"/>
</dbReference>
<evidence type="ECO:0000313" key="3">
    <source>
        <dbReference type="EMBL" id="RMA41092.1"/>
    </source>
</evidence>
<feature type="repeat" description="TPR" evidence="2">
    <location>
        <begin position="46"/>
        <end position="79"/>
    </location>
</feature>
<keyword evidence="4" id="KW-1185">Reference proteome</keyword>
<dbReference type="PANTHER" id="PTHR12788">
    <property type="entry name" value="PROTEIN-TYROSINE SULFOTRANSFERASE 2"/>
    <property type="match status" value="1"/>
</dbReference>
<dbReference type="OrthoDB" id="9800698at2"/>
<sequence length="551" mass="60203">MKKPVLPPKRQSIPEAYQAALKAQQAGRLADARKAYLDILKQKPLAEPMFQMGEISARTGDLPGAAKWYRRALKLKPKEPALWQALARVSGGGGREKVLRQAKAAGVTLRSTAAELVARADDLLAAGQGEKARQTYRAAIKAGGTAVQVLTHMGTRLGDADDHDGALSVLTEAIALAPTAAAPRVARAVLFQTLGQLDRAEADLRAALQSAPAHGGAWLALMRGRRQAKGAPDVAELEARLSEGVSDPEGRRLMCFALAKALEDQARYDEVFAHLNVANRITARKFPYGFDSDLKTARSRLRSFEPDQFDGYPDIAPIFVTGLPRSGTTLVETILGAHPDVIPGGEMALFRETITPLVEAQSAGRPSSPEAWKKAGAAWADKVRARLGKGRPTDKSISTFAQMGYVARALPNAKFVLLDRDPRDVGLSIYKNQFPDGLHRYAYDLAEIGRYIRLFETVTAAWQERLPGRVKVISYEALTDDPEPQIRELLDFCGLSWDPACLNPERTGRAVKTLSVAQIRQPINRGSVQAWRRFENDLQPLIKALETEITL</sequence>
<dbReference type="InterPro" id="IPR026634">
    <property type="entry name" value="TPST-like"/>
</dbReference>
<dbReference type="PANTHER" id="PTHR12788:SF10">
    <property type="entry name" value="PROTEIN-TYROSINE SULFOTRANSFERASE"/>
    <property type="match status" value="1"/>
</dbReference>
<evidence type="ECO:0000313" key="4">
    <source>
        <dbReference type="Proteomes" id="UP000281343"/>
    </source>
</evidence>
<dbReference type="Pfam" id="PF13469">
    <property type="entry name" value="Sulfotransfer_3"/>
    <property type="match status" value="1"/>
</dbReference>
<accession>A0A3L9XXY5</accession>
<dbReference type="SUPFAM" id="SSF48452">
    <property type="entry name" value="TPR-like"/>
    <property type="match status" value="1"/>
</dbReference>
<organism evidence="3 4">
    <name type="scientific">Rhodophyticola porphyridii</name>
    <dbReference type="NCBI Taxonomy" id="1852017"/>
    <lineage>
        <taxon>Bacteria</taxon>
        <taxon>Pseudomonadati</taxon>
        <taxon>Pseudomonadota</taxon>
        <taxon>Alphaproteobacteria</taxon>
        <taxon>Rhodobacterales</taxon>
        <taxon>Roseobacteraceae</taxon>
        <taxon>Rhodophyticola</taxon>
    </lineage>
</organism>
<dbReference type="Pfam" id="PF13432">
    <property type="entry name" value="TPR_16"/>
    <property type="match status" value="1"/>
</dbReference>
<gene>
    <name evidence="3" type="ORF">D9R08_16555</name>
</gene>
<reference evidence="3 4" key="1">
    <citation type="submission" date="2018-10" db="EMBL/GenBank/DDBJ databases">
        <authorList>
            <person name="Jung H.S."/>
            <person name="Jeon C.O."/>
        </authorList>
    </citation>
    <scope>NUCLEOTIDE SEQUENCE [LARGE SCALE GENOMIC DNA]</scope>
    <source>
        <strain evidence="3 4">MA-7-27</strain>
    </source>
</reference>
<evidence type="ECO:0000256" key="2">
    <source>
        <dbReference type="PROSITE-ProRule" id="PRU00339"/>
    </source>
</evidence>
<dbReference type="Gene3D" id="1.25.40.10">
    <property type="entry name" value="Tetratricopeptide repeat domain"/>
    <property type="match status" value="2"/>
</dbReference>
<dbReference type="EMBL" id="RCNT01000009">
    <property type="protein sequence ID" value="RMA41092.1"/>
    <property type="molecule type" value="Genomic_DNA"/>
</dbReference>
<dbReference type="Proteomes" id="UP000281343">
    <property type="component" value="Unassembled WGS sequence"/>
</dbReference>
<dbReference type="InterPro" id="IPR019734">
    <property type="entry name" value="TPR_rpt"/>
</dbReference>
<keyword evidence="2" id="KW-0802">TPR repeat</keyword>
<proteinExistence type="predicted"/>
<evidence type="ECO:0000256" key="1">
    <source>
        <dbReference type="ARBA" id="ARBA00022679"/>
    </source>
</evidence>
<dbReference type="Gene3D" id="3.40.50.300">
    <property type="entry name" value="P-loop containing nucleotide triphosphate hydrolases"/>
    <property type="match status" value="1"/>
</dbReference>
<comment type="caution">
    <text evidence="3">The sequence shown here is derived from an EMBL/GenBank/DDBJ whole genome shotgun (WGS) entry which is preliminary data.</text>
</comment>
<dbReference type="AlphaFoldDB" id="A0A3L9XXY5"/>
<protein>
    <submittedName>
        <fullName evidence="3">Sulfotransferase family protein</fullName>
    </submittedName>
</protein>
<dbReference type="InterPro" id="IPR011990">
    <property type="entry name" value="TPR-like_helical_dom_sf"/>
</dbReference>